<proteinExistence type="inferred from homology"/>
<dbReference type="Proteomes" id="UP000323257">
    <property type="component" value="Unassembled WGS sequence"/>
</dbReference>
<evidence type="ECO:0000256" key="1">
    <source>
        <dbReference type="ARBA" id="ARBA00004196"/>
    </source>
</evidence>
<evidence type="ECO:0000259" key="4">
    <source>
        <dbReference type="Pfam" id="PF13407"/>
    </source>
</evidence>
<keyword evidence="6" id="KW-1185">Reference proteome</keyword>
<dbReference type="GO" id="GO:0030246">
    <property type="term" value="F:carbohydrate binding"/>
    <property type="evidence" value="ECO:0007669"/>
    <property type="project" value="UniProtKB-ARBA"/>
</dbReference>
<dbReference type="AlphaFoldDB" id="A0A5S5CMG2"/>
<dbReference type="Gene3D" id="3.40.50.2300">
    <property type="match status" value="2"/>
</dbReference>
<keyword evidence="3" id="KW-0732">Signal</keyword>
<dbReference type="PANTHER" id="PTHR46847">
    <property type="entry name" value="D-ALLOSE-BINDING PERIPLASMIC PROTEIN-RELATED"/>
    <property type="match status" value="1"/>
</dbReference>
<dbReference type="EMBL" id="VNHS01000001">
    <property type="protein sequence ID" value="TYP79835.1"/>
    <property type="molecule type" value="Genomic_DNA"/>
</dbReference>
<dbReference type="InterPro" id="IPR025997">
    <property type="entry name" value="SBP_2_dom"/>
</dbReference>
<organism evidence="5 6">
    <name type="scientific">Paenibacillus methanolicus</name>
    <dbReference type="NCBI Taxonomy" id="582686"/>
    <lineage>
        <taxon>Bacteria</taxon>
        <taxon>Bacillati</taxon>
        <taxon>Bacillota</taxon>
        <taxon>Bacilli</taxon>
        <taxon>Bacillales</taxon>
        <taxon>Paenibacillaceae</taxon>
        <taxon>Paenibacillus</taxon>
    </lineage>
</organism>
<dbReference type="SUPFAM" id="SSF53822">
    <property type="entry name" value="Periplasmic binding protein-like I"/>
    <property type="match status" value="1"/>
</dbReference>
<comment type="similarity">
    <text evidence="2">Belongs to the bacterial solute-binding protein 2 family.</text>
</comment>
<name>A0A5S5CMG2_9BACL</name>
<gene>
    <name evidence="5" type="ORF">BCM02_101956</name>
</gene>
<dbReference type="Pfam" id="PF13407">
    <property type="entry name" value="Peripla_BP_4"/>
    <property type="match status" value="1"/>
</dbReference>
<protein>
    <submittedName>
        <fullName evidence="5">Simple sugar transport system substrate-binding protein</fullName>
    </submittedName>
</protein>
<comment type="caution">
    <text evidence="5">The sequence shown here is derived from an EMBL/GenBank/DDBJ whole genome shotgun (WGS) entry which is preliminary data.</text>
</comment>
<dbReference type="InterPro" id="IPR028082">
    <property type="entry name" value="Peripla_BP_I"/>
</dbReference>
<evidence type="ECO:0000313" key="5">
    <source>
        <dbReference type="EMBL" id="TYP79835.1"/>
    </source>
</evidence>
<evidence type="ECO:0000256" key="2">
    <source>
        <dbReference type="ARBA" id="ARBA00007639"/>
    </source>
</evidence>
<accession>A0A5S5CMG2</accession>
<dbReference type="GO" id="GO:0030313">
    <property type="term" value="C:cell envelope"/>
    <property type="evidence" value="ECO:0007669"/>
    <property type="project" value="UniProtKB-SubCell"/>
</dbReference>
<comment type="subcellular location">
    <subcellularLocation>
        <location evidence="1">Cell envelope</location>
    </subcellularLocation>
</comment>
<dbReference type="PANTHER" id="PTHR46847:SF3">
    <property type="entry name" value="GALACTOFURANOSE-BINDING PROTEIN YTFQ"/>
    <property type="match status" value="1"/>
</dbReference>
<reference evidence="5 6" key="1">
    <citation type="submission" date="2019-07" db="EMBL/GenBank/DDBJ databases">
        <title>Genomic Encyclopedia of Type Strains, Phase III (KMG-III): the genomes of soil and plant-associated and newly described type strains.</title>
        <authorList>
            <person name="Whitman W."/>
        </authorList>
    </citation>
    <scope>NUCLEOTIDE SEQUENCE [LARGE SCALE GENOMIC DNA]</scope>
    <source>
        <strain evidence="5 6">BL24</strain>
    </source>
</reference>
<keyword evidence="5" id="KW-0813">Transport</keyword>
<evidence type="ECO:0000256" key="3">
    <source>
        <dbReference type="ARBA" id="ARBA00022729"/>
    </source>
</evidence>
<keyword evidence="5" id="KW-0762">Sugar transport</keyword>
<sequence length="113" mass="12225">MEQALREHSREIGIVYAHNDDMALGAIEAIEAFGLKLGKDIRIISVDATRAALKALSIGKLNLVVECDPLLGPQLMKAVKDLVAGKELPMKIVTAEGLFTPQSAKVELGNREF</sequence>
<feature type="domain" description="Periplasmic binding protein" evidence="4">
    <location>
        <begin position="1"/>
        <end position="87"/>
    </location>
</feature>
<evidence type="ECO:0000313" key="6">
    <source>
        <dbReference type="Proteomes" id="UP000323257"/>
    </source>
</evidence>